<dbReference type="GO" id="GO:1990112">
    <property type="term" value="C:RQC complex"/>
    <property type="evidence" value="ECO:0007669"/>
    <property type="project" value="TreeGrafter"/>
</dbReference>
<evidence type="ECO:0000313" key="8">
    <source>
        <dbReference type="Proteomes" id="UP000095765"/>
    </source>
</evidence>
<dbReference type="Proteomes" id="UP000095765">
    <property type="component" value="Unassembled WGS sequence"/>
</dbReference>
<evidence type="ECO:0000313" key="7">
    <source>
        <dbReference type="EMBL" id="CUQ15299.1"/>
    </source>
</evidence>
<dbReference type="InterPro" id="IPR008532">
    <property type="entry name" value="NFACT_RNA-bd"/>
</dbReference>
<keyword evidence="1 5" id="KW-0820">tRNA-binding</keyword>
<dbReference type="PANTHER" id="PTHR15239:SF6">
    <property type="entry name" value="RIBOSOME QUALITY CONTROL COMPLEX SUBUNIT NEMF"/>
    <property type="match status" value="1"/>
</dbReference>
<keyword evidence="3 5" id="KW-0694">RNA-binding</keyword>
<dbReference type="EMBL" id="CZBE01000030">
    <property type="protein sequence ID" value="CUQ15299.1"/>
    <property type="molecule type" value="Genomic_DNA"/>
</dbReference>
<dbReference type="GO" id="GO:0019843">
    <property type="term" value="F:rRNA binding"/>
    <property type="evidence" value="ECO:0007669"/>
    <property type="project" value="UniProtKB-UniRule"/>
</dbReference>
<reference evidence="7 8" key="1">
    <citation type="submission" date="2015-09" db="EMBL/GenBank/DDBJ databases">
        <authorList>
            <consortium name="Pathogen Informatics"/>
        </authorList>
    </citation>
    <scope>NUCLEOTIDE SEQUENCE [LARGE SCALE GENOMIC DNA]</scope>
    <source>
        <strain evidence="7 8">2789STDY5834939</strain>
    </source>
</reference>
<dbReference type="GO" id="GO:0072344">
    <property type="term" value="P:rescue of stalled ribosome"/>
    <property type="evidence" value="ECO:0007669"/>
    <property type="project" value="UniProtKB-UniRule"/>
</dbReference>
<protein>
    <recommendedName>
        <fullName evidence="5">Rqc2 homolog RqcH</fullName>
        <shortName evidence="5">RqcH</shortName>
    </recommendedName>
</protein>
<dbReference type="InterPro" id="IPR043682">
    <property type="entry name" value="RqcH_bacterial"/>
</dbReference>
<sequence>MPLDGVFLTRLRRELAGAVVGGRVDKIHQPARETIVIAMRARAGNRKLLLSASASNPRVHFTELAQDNPKSPPMFCMLMRKHLTGAKLVDITQAGLDRILHFHFETTNELGDRVVLTLSAEIMGRHSNIILVGQDGRIIDAVKRVSDEMSRVRPVLPGMMYTHVPAGSRLDIYKAAPSEIVKRLHDTPEQPLYKALISTLEGMSPLVCREIAWNAARDWETPVSQLDGERETRLKFYLSQLSDRLNRDEVHPVMLVDAAGKPSDFTYIDINQYGHTLVSRDFDTYSALLDSFYSERDRIDRMRQRGADLLRLLANLSERTARKLAAQRKELLESTERETLKIYGDLINANLYSLEKGQPIAKVENYYEDGSPKIKIPLDPMLTPSQNAQRYYARYRKADTAEKKLRALIEQGESELVYLDTVFDELARASLESELNAIREELAAQGYVRRAARRGMKEERLAPLRFVSDDGFTILCGRNNLQNDRLTLKDSRKNDIWLHTQKIPGSHVVIVTQGQEVPDRTLEQAAVIAAYHSKARESGKVAVDYTQVRNVWKHPSGRPGLVLYEPYQTAIVEPDAALADRLLEKQHGQS</sequence>
<evidence type="ECO:0000256" key="4">
    <source>
        <dbReference type="ARBA" id="ARBA00022917"/>
    </source>
</evidence>
<evidence type="ECO:0000256" key="2">
    <source>
        <dbReference type="ARBA" id="ARBA00022730"/>
    </source>
</evidence>
<evidence type="ECO:0000256" key="1">
    <source>
        <dbReference type="ARBA" id="ARBA00022555"/>
    </source>
</evidence>
<evidence type="ECO:0000256" key="3">
    <source>
        <dbReference type="ARBA" id="ARBA00022884"/>
    </source>
</evidence>
<dbReference type="GO" id="GO:0043023">
    <property type="term" value="F:ribosomal large subunit binding"/>
    <property type="evidence" value="ECO:0007669"/>
    <property type="project" value="UniProtKB-UniRule"/>
</dbReference>
<keyword evidence="4 5" id="KW-0648">Protein biosynthesis</keyword>
<evidence type="ECO:0000259" key="6">
    <source>
        <dbReference type="Pfam" id="PF05670"/>
    </source>
</evidence>
<dbReference type="InterPro" id="IPR051608">
    <property type="entry name" value="RQC_Subunit_NEMF"/>
</dbReference>
<dbReference type="RefSeq" id="WP_055245990.1">
    <property type="nucleotide sequence ID" value="NZ_CZBE01000030.1"/>
</dbReference>
<comment type="subunit">
    <text evidence="5">Associates with stalled 50S ribosomal subunits. Binds to RqcP.</text>
</comment>
<accession>A0A174U8G2</accession>
<dbReference type="Gene3D" id="2.30.310.10">
    <property type="entry name" value="ibrinogen binding protein from staphylococcus aureus domain"/>
    <property type="match status" value="1"/>
</dbReference>
<proteinExistence type="inferred from homology"/>
<dbReference type="OrthoDB" id="9766163at2"/>
<dbReference type="GO" id="GO:0000049">
    <property type="term" value="F:tRNA binding"/>
    <property type="evidence" value="ECO:0007669"/>
    <property type="project" value="UniProtKB-UniRule"/>
</dbReference>
<name>A0A174U8G2_9FIRM</name>
<dbReference type="Pfam" id="PF05670">
    <property type="entry name" value="NFACT-R_1"/>
    <property type="match status" value="1"/>
</dbReference>
<dbReference type="AlphaFoldDB" id="A0A174U8G2"/>
<dbReference type="FunFam" id="2.30.310.10:FF:000004">
    <property type="entry name" value="Fibronectin-binding protein A"/>
    <property type="match status" value="1"/>
</dbReference>
<gene>
    <name evidence="5" type="primary">rqcH</name>
    <name evidence="7" type="ORF">ERS852551_03340</name>
</gene>
<evidence type="ECO:0000256" key="5">
    <source>
        <dbReference type="HAMAP-Rule" id="MF_00844"/>
    </source>
</evidence>
<comment type="function">
    <text evidence="5">Key component of the ribosome quality control system (RQC), a ribosome-associated complex that mediates the extraction of incompletely synthesized nascent chains from stalled ribosomes and their subsequent degradation. RqcH recruits Ala-charged tRNA, and with RqcP directs the elongation of stalled nascent chains on 50S ribosomal subunits, leading to non-templated C-terminal alanine extensions (Ala tail). The Ala tail promotes nascent chain degradation. May add between 1 and at least 8 Ala residues. Binds to stalled 50S ribosomal subunits.</text>
</comment>
<feature type="domain" description="NFACT RNA-binding" evidence="6">
    <location>
        <begin position="465"/>
        <end position="556"/>
    </location>
</feature>
<dbReference type="Pfam" id="PF05833">
    <property type="entry name" value="NFACT_N"/>
    <property type="match status" value="1"/>
</dbReference>
<organism evidence="7 8">
    <name type="scientific">Anaerotruncus colihominis</name>
    <dbReference type="NCBI Taxonomy" id="169435"/>
    <lineage>
        <taxon>Bacteria</taxon>
        <taxon>Bacillati</taxon>
        <taxon>Bacillota</taxon>
        <taxon>Clostridia</taxon>
        <taxon>Eubacteriales</taxon>
        <taxon>Oscillospiraceae</taxon>
        <taxon>Anaerotruncus</taxon>
    </lineage>
</organism>
<dbReference type="PANTHER" id="PTHR15239">
    <property type="entry name" value="NUCLEAR EXPORT MEDIATOR FACTOR NEMF"/>
    <property type="match status" value="1"/>
</dbReference>
<keyword evidence="2 5" id="KW-0699">rRNA-binding</keyword>
<comment type="similarity">
    <text evidence="5">Belongs to the NEMF family.</text>
</comment>
<dbReference type="HAMAP" id="MF_00844_B">
    <property type="entry name" value="RqcH_B"/>
    <property type="match status" value="1"/>
</dbReference>